<comment type="caution">
    <text evidence="1">The sequence shown here is derived from an EMBL/GenBank/DDBJ whole genome shotgun (WGS) entry which is preliminary data.</text>
</comment>
<accession>A0ABD2CCS2</accession>
<evidence type="ECO:0000313" key="1">
    <source>
        <dbReference type="EMBL" id="KAL2742861.1"/>
    </source>
</evidence>
<keyword evidence="2" id="KW-1185">Reference proteome</keyword>
<evidence type="ECO:0000313" key="2">
    <source>
        <dbReference type="Proteomes" id="UP001607303"/>
    </source>
</evidence>
<dbReference type="AlphaFoldDB" id="A0ABD2CCS2"/>
<sequence length="86" mass="8974">MTGNSIRRDLVTTNALNHSIIGLGDSMNGARKRFTLDRLYTSNTPVVTMVVVTTTMVVQAPTATAPMAPVAATAAPISKGADLENS</sequence>
<organism evidence="1 2">
    <name type="scientific">Vespula maculifrons</name>
    <name type="common">Eastern yellow jacket</name>
    <name type="synonym">Wasp</name>
    <dbReference type="NCBI Taxonomy" id="7453"/>
    <lineage>
        <taxon>Eukaryota</taxon>
        <taxon>Metazoa</taxon>
        <taxon>Ecdysozoa</taxon>
        <taxon>Arthropoda</taxon>
        <taxon>Hexapoda</taxon>
        <taxon>Insecta</taxon>
        <taxon>Pterygota</taxon>
        <taxon>Neoptera</taxon>
        <taxon>Endopterygota</taxon>
        <taxon>Hymenoptera</taxon>
        <taxon>Apocrita</taxon>
        <taxon>Aculeata</taxon>
        <taxon>Vespoidea</taxon>
        <taxon>Vespidae</taxon>
        <taxon>Vespinae</taxon>
        <taxon>Vespula</taxon>
    </lineage>
</organism>
<dbReference type="Proteomes" id="UP001607303">
    <property type="component" value="Unassembled WGS sequence"/>
</dbReference>
<name>A0ABD2CCS2_VESMC</name>
<proteinExistence type="predicted"/>
<dbReference type="EMBL" id="JAYRBN010000056">
    <property type="protein sequence ID" value="KAL2742861.1"/>
    <property type="molecule type" value="Genomic_DNA"/>
</dbReference>
<protein>
    <submittedName>
        <fullName evidence="1">Uncharacterized protein</fullName>
    </submittedName>
</protein>
<reference evidence="1 2" key="1">
    <citation type="journal article" date="2024" name="Ann. Entomol. Soc. Am.">
        <title>Genomic analyses of the southern and eastern yellowjacket wasps (Hymenoptera: Vespidae) reveal evolutionary signatures of social life.</title>
        <authorList>
            <person name="Catto M.A."/>
            <person name="Caine P.B."/>
            <person name="Orr S.E."/>
            <person name="Hunt B.G."/>
            <person name="Goodisman M.A.D."/>
        </authorList>
    </citation>
    <scope>NUCLEOTIDE SEQUENCE [LARGE SCALE GENOMIC DNA]</scope>
    <source>
        <strain evidence="1">232</strain>
        <tissue evidence="1">Head and thorax</tissue>
    </source>
</reference>
<gene>
    <name evidence="1" type="ORF">V1477_008350</name>
</gene>